<feature type="region of interest" description="Disordered" evidence="9">
    <location>
        <begin position="277"/>
        <end position="318"/>
    </location>
</feature>
<proteinExistence type="predicted"/>
<evidence type="ECO:0000313" key="12">
    <source>
        <dbReference type="EMBL" id="CCD12480.1"/>
    </source>
</evidence>
<comment type="caution">
    <text evidence="12">The sequence shown here is derived from an EMBL/GenBank/DDBJ whole genome shotgun (WGS) entry which is preliminary data.</text>
</comment>
<evidence type="ECO:0000256" key="10">
    <source>
        <dbReference type="SAM" id="SignalP"/>
    </source>
</evidence>
<dbReference type="EMBL" id="CAEQ01000738">
    <property type="protein sequence ID" value="CCD12480.1"/>
    <property type="molecule type" value="Genomic_DNA"/>
</dbReference>
<keyword evidence="4" id="KW-0336">GPI-anchor</keyword>
<gene>
    <name evidence="12" type="ORF">TCIL3000_0_33570</name>
</gene>
<feature type="domain" description="Trypanosome variant surface glycoprotein B-type N-terminal" evidence="11">
    <location>
        <begin position="44"/>
        <end position="283"/>
    </location>
</feature>
<keyword evidence="5 10" id="KW-0732">Signal</keyword>
<evidence type="ECO:0000256" key="3">
    <source>
        <dbReference type="ARBA" id="ARBA00022475"/>
    </source>
</evidence>
<reference evidence="12 13" key="2">
    <citation type="journal article" date="2012" name="Proc. Natl. Acad. Sci. U.S.A.">
        <title>Antigenic diversity is generated by distinct evolutionary mechanisms in African trypanosome species.</title>
        <authorList>
            <person name="Jackson A.P."/>
            <person name="Berry A."/>
            <person name="Aslett M."/>
            <person name="Allison H.C."/>
            <person name="Burton P."/>
            <person name="Vavrova-Anderson J."/>
            <person name="Brown R."/>
            <person name="Browne H."/>
            <person name="Corton N."/>
            <person name="Hauser H."/>
            <person name="Gamble J."/>
            <person name="Gilderthorp R."/>
            <person name="Marcello L."/>
            <person name="McQuillan J."/>
            <person name="Otto T.D."/>
            <person name="Quail M.A."/>
            <person name="Sanders M.J."/>
            <person name="van Tonder A."/>
            <person name="Ginger M.L."/>
            <person name="Field M.C."/>
            <person name="Barry J.D."/>
            <person name="Hertz-Fowler C."/>
            <person name="Berriman M."/>
        </authorList>
    </citation>
    <scope>NUCLEOTIDE SEQUENCE [LARGE SCALE GENOMIC DNA]</scope>
    <source>
        <strain evidence="12 13">IL3000</strain>
    </source>
</reference>
<dbReference type="AlphaFoldDB" id="F9W5M8"/>
<evidence type="ECO:0000256" key="7">
    <source>
        <dbReference type="ARBA" id="ARBA00023180"/>
    </source>
</evidence>
<evidence type="ECO:0000256" key="4">
    <source>
        <dbReference type="ARBA" id="ARBA00022622"/>
    </source>
</evidence>
<comment type="function">
    <text evidence="1">VSG forms a coat on the surface of the parasite. The trypanosome evades the immune response of the host by expressing a series of antigenically distinct VSGs from an estimated 1000 VSG genes.</text>
</comment>
<evidence type="ECO:0000256" key="1">
    <source>
        <dbReference type="ARBA" id="ARBA00002523"/>
    </source>
</evidence>
<feature type="compositionally biased region" description="Basic and acidic residues" evidence="9">
    <location>
        <begin position="277"/>
        <end position="301"/>
    </location>
</feature>
<protein>
    <submittedName>
        <fullName evidence="12">Variant surface glycoprotein</fullName>
    </submittedName>
</protein>
<evidence type="ECO:0000256" key="8">
    <source>
        <dbReference type="ARBA" id="ARBA00023288"/>
    </source>
</evidence>
<name>F9W5M8_TRYCI</name>
<accession>F9W5M8</accession>
<keyword evidence="3" id="KW-1003">Cell membrane</keyword>
<dbReference type="Pfam" id="PF13206">
    <property type="entry name" value="VSG_B"/>
    <property type="match status" value="1"/>
</dbReference>
<dbReference type="VEuPathDB" id="TriTrypDB:TcIL3000_0_33570"/>
<feature type="chain" id="PRO_5003394560" evidence="10">
    <location>
        <begin position="21"/>
        <end position="347"/>
    </location>
</feature>
<dbReference type="InterPro" id="IPR025932">
    <property type="entry name" value="Trypano_VSG_B_N_dom"/>
</dbReference>
<evidence type="ECO:0000256" key="5">
    <source>
        <dbReference type="ARBA" id="ARBA00022729"/>
    </source>
</evidence>
<dbReference type="Proteomes" id="UP000000702">
    <property type="component" value="Unassembled WGS sequence"/>
</dbReference>
<keyword evidence="13" id="KW-1185">Reference proteome</keyword>
<evidence type="ECO:0000256" key="2">
    <source>
        <dbReference type="ARBA" id="ARBA00004609"/>
    </source>
</evidence>
<keyword evidence="7" id="KW-0325">Glycoprotein</keyword>
<comment type="subcellular location">
    <subcellularLocation>
        <location evidence="2">Cell membrane</location>
        <topology evidence="2">Lipid-anchor</topology>
        <topology evidence="2">GPI-anchor</topology>
    </subcellularLocation>
</comment>
<dbReference type="GO" id="GO:0005886">
    <property type="term" value="C:plasma membrane"/>
    <property type="evidence" value="ECO:0007669"/>
    <property type="project" value="UniProtKB-SubCell"/>
</dbReference>
<keyword evidence="8" id="KW-0449">Lipoprotein</keyword>
<keyword evidence="6" id="KW-0472">Membrane</keyword>
<organism evidence="12 13">
    <name type="scientific">Trypanosoma congolense (strain IL3000)</name>
    <dbReference type="NCBI Taxonomy" id="1068625"/>
    <lineage>
        <taxon>Eukaryota</taxon>
        <taxon>Discoba</taxon>
        <taxon>Euglenozoa</taxon>
        <taxon>Kinetoplastea</taxon>
        <taxon>Metakinetoplastina</taxon>
        <taxon>Trypanosomatida</taxon>
        <taxon>Trypanosomatidae</taxon>
        <taxon>Trypanosoma</taxon>
        <taxon>Nannomonas</taxon>
    </lineage>
</organism>
<sequence>MTKVWVTVFLLVMLLVGVYGKEKNHNGDEHDLLCKVLKAVVHKWGKEESTLSEPLKKALKHTIFGYGSTGGTVESLKGKLPDDYKKEGADRGQFCGQPYENSGYYDAQERWPGHSAPHDLVCLCTTGEEGWPLNESVVETENNRLCGQLKGALGGGKDGWGSKRSKWDYDKRTLLSHHAKGENQLEATWENVTRKCLDGKKEDLKDALKTFIDKLVNRPQDTSNPNRYRLGEGEFSEPVCDGNKKVCVMYYPNVTSTKTWWKDLQNAFDEEEEQKRRAEEAARKHKDEKQKQELIKTEALKSEYPTTNQTQQHRNDNLTDKLRKLNLTSGTPISRPSSWLLSAVFLF</sequence>
<evidence type="ECO:0000259" key="11">
    <source>
        <dbReference type="Pfam" id="PF13206"/>
    </source>
</evidence>
<feature type="signal peptide" evidence="10">
    <location>
        <begin position="1"/>
        <end position="20"/>
    </location>
</feature>
<evidence type="ECO:0000256" key="6">
    <source>
        <dbReference type="ARBA" id="ARBA00023136"/>
    </source>
</evidence>
<dbReference type="GO" id="GO:0098552">
    <property type="term" value="C:side of membrane"/>
    <property type="evidence" value="ECO:0007669"/>
    <property type="project" value="UniProtKB-KW"/>
</dbReference>
<evidence type="ECO:0000256" key="9">
    <source>
        <dbReference type="SAM" id="MobiDB-lite"/>
    </source>
</evidence>
<evidence type="ECO:0000313" key="13">
    <source>
        <dbReference type="Proteomes" id="UP000000702"/>
    </source>
</evidence>
<reference evidence="13" key="1">
    <citation type="submission" date="2011-07" db="EMBL/GenBank/DDBJ databases">
        <title>Divergent evolution of antigenic variation in African trypanosomes.</title>
        <authorList>
            <person name="Jackson A.P."/>
            <person name="Berry A."/>
            <person name="Allison H.C."/>
            <person name="Burton P."/>
            <person name="Anderson J."/>
            <person name="Aslett M."/>
            <person name="Brown R."/>
            <person name="Corton N."/>
            <person name="Harris D."/>
            <person name="Hauser H."/>
            <person name="Gamble J."/>
            <person name="Gilderthorp R."/>
            <person name="McQuillan J."/>
            <person name="Quail M.A."/>
            <person name="Sanders M."/>
            <person name="Van Tonder A."/>
            <person name="Ginger M.L."/>
            <person name="Donelson J.E."/>
            <person name="Field M.C."/>
            <person name="Barry J.D."/>
            <person name="Berriman M."/>
            <person name="Hertz-Fowler C."/>
        </authorList>
    </citation>
    <scope>NUCLEOTIDE SEQUENCE [LARGE SCALE GENOMIC DNA]</scope>
    <source>
        <strain evidence="13">IL3000</strain>
    </source>
</reference>